<reference evidence="1" key="1">
    <citation type="submission" date="2020-02" db="EMBL/GenBank/DDBJ databases">
        <authorList>
            <person name="Meier V. D."/>
        </authorList>
    </citation>
    <scope>NUCLEOTIDE SEQUENCE</scope>
    <source>
        <strain evidence="1">AVDCRST_MAG34</strain>
    </source>
</reference>
<name>A0A6J4MAN4_9ACTN</name>
<dbReference type="GO" id="GO:0008897">
    <property type="term" value="F:holo-[acyl-carrier-protein] synthase activity"/>
    <property type="evidence" value="ECO:0007669"/>
    <property type="project" value="UniProtKB-EC"/>
</dbReference>
<dbReference type="EMBL" id="CADCUI010000047">
    <property type="protein sequence ID" value="CAA9354624.1"/>
    <property type="molecule type" value="Genomic_DNA"/>
</dbReference>
<gene>
    <name evidence="1" type="ORF">AVDCRST_MAG34-1981</name>
</gene>
<feature type="non-terminal residue" evidence="1">
    <location>
        <position position="116"/>
    </location>
</feature>
<proteinExistence type="predicted"/>
<evidence type="ECO:0000313" key="1">
    <source>
        <dbReference type="EMBL" id="CAA9354624.1"/>
    </source>
</evidence>
<protein>
    <submittedName>
        <fullName evidence="1">Holo-[acyl-carrier-protein] synthase</fullName>
        <ecNumber evidence="1">2.7.8.7</ecNumber>
    </submittedName>
</protein>
<sequence>DRGGRRRRLRRVAVRVGAASYAGDGGAAVHRGRAGAADRVAGGPVRGQGGVGQGARGAGGAVVARRRGRLRGLRPAGALVAGLGRRCRGCPRRRLGAPLALPRRRHRLRDGRPRVL</sequence>
<dbReference type="AlphaFoldDB" id="A0A6J4MAN4"/>
<feature type="non-terminal residue" evidence="1">
    <location>
        <position position="1"/>
    </location>
</feature>
<accession>A0A6J4MAN4</accession>
<keyword evidence="1" id="KW-0808">Transferase</keyword>
<dbReference type="EC" id="2.7.8.7" evidence="1"/>
<organism evidence="1">
    <name type="scientific">uncultured Nocardioidaceae bacterium</name>
    <dbReference type="NCBI Taxonomy" id="253824"/>
    <lineage>
        <taxon>Bacteria</taxon>
        <taxon>Bacillati</taxon>
        <taxon>Actinomycetota</taxon>
        <taxon>Actinomycetes</taxon>
        <taxon>Propionibacteriales</taxon>
        <taxon>Nocardioidaceae</taxon>
        <taxon>environmental samples</taxon>
    </lineage>
</organism>